<reference evidence="2" key="2">
    <citation type="submission" date="2015-06" db="UniProtKB">
        <authorList>
            <consortium name="EnsemblPlants"/>
        </authorList>
    </citation>
    <scope>IDENTIFICATION</scope>
</reference>
<dbReference type="InterPro" id="IPR037165">
    <property type="entry name" value="AldOxase/xan_DH_Mopterin-bd_sf"/>
</dbReference>
<dbReference type="PANTHER" id="PTHR11908">
    <property type="entry name" value="XANTHINE DEHYDROGENASE"/>
    <property type="match status" value="1"/>
</dbReference>
<evidence type="ECO:0000313" key="3">
    <source>
        <dbReference type="Proteomes" id="UP000008022"/>
    </source>
</evidence>
<proteinExistence type="predicted"/>
<evidence type="ECO:0000313" key="2">
    <source>
        <dbReference type="EnsemblPlants" id="ORUFI10G02110.1"/>
    </source>
</evidence>
<dbReference type="PANTHER" id="PTHR11908:SF92">
    <property type="entry name" value="ALDEHYDE OXIDASE 1-RELATED"/>
    <property type="match status" value="1"/>
</dbReference>
<dbReference type="OMA" id="HRKHVEN"/>
<dbReference type="Gramene" id="ORUFI10G02110.1">
    <property type="protein sequence ID" value="ORUFI10G02110.1"/>
    <property type="gene ID" value="ORUFI10G02110"/>
</dbReference>
<organism evidence="2 3">
    <name type="scientific">Oryza rufipogon</name>
    <name type="common">Brownbeard rice</name>
    <name type="synonym">Asian wild rice</name>
    <dbReference type="NCBI Taxonomy" id="4529"/>
    <lineage>
        <taxon>Eukaryota</taxon>
        <taxon>Viridiplantae</taxon>
        <taxon>Streptophyta</taxon>
        <taxon>Embryophyta</taxon>
        <taxon>Tracheophyta</taxon>
        <taxon>Spermatophyta</taxon>
        <taxon>Magnoliopsida</taxon>
        <taxon>Liliopsida</taxon>
        <taxon>Poales</taxon>
        <taxon>Poaceae</taxon>
        <taxon>BOP clade</taxon>
        <taxon>Oryzoideae</taxon>
        <taxon>Oryzeae</taxon>
        <taxon>Oryzinae</taxon>
        <taxon>Oryza</taxon>
    </lineage>
</organism>
<dbReference type="Gene3D" id="3.30.365.10">
    <property type="entry name" value="Aldehyde oxidase/xanthine dehydrogenase, molybdopterin binding domain"/>
    <property type="match status" value="1"/>
</dbReference>
<dbReference type="Pfam" id="PF20256">
    <property type="entry name" value="MoCoBD_2"/>
    <property type="match status" value="1"/>
</dbReference>
<evidence type="ECO:0000259" key="1">
    <source>
        <dbReference type="Pfam" id="PF20256"/>
    </source>
</evidence>
<accession>A0A0E0QW68</accession>
<dbReference type="InterPro" id="IPR046867">
    <property type="entry name" value="AldOxase/xan_DH_MoCoBD2"/>
</dbReference>
<dbReference type="AlphaFoldDB" id="A0A0E0QW68"/>
<dbReference type="STRING" id="4529.A0A0E0QW68"/>
<dbReference type="InterPro" id="IPR016208">
    <property type="entry name" value="Ald_Oxase/xanthine_DH-like"/>
</dbReference>
<dbReference type="HOGENOM" id="CLU_2177553_0_0_1"/>
<dbReference type="GO" id="GO:0016491">
    <property type="term" value="F:oxidoreductase activity"/>
    <property type="evidence" value="ECO:0007669"/>
    <property type="project" value="InterPro"/>
</dbReference>
<feature type="domain" description="Aldehyde oxidase/xanthine dehydrogenase second molybdopterin binding" evidence="1">
    <location>
        <begin position="14"/>
        <end position="89"/>
    </location>
</feature>
<dbReference type="Proteomes" id="UP000008022">
    <property type="component" value="Unassembled WGS sequence"/>
</dbReference>
<sequence length="110" mass="12031">MDFEISAVDVGSDVVEVDVLTGETTILRSDLVYDCGQSLNPAVDLGQVEGAFVQGIGFFTNEEYTTNSDGLVINDGTWTYKIPTVDTIPKQFNVELINSARDHKRVLSSK</sequence>
<dbReference type="EnsemblPlants" id="ORUFI10G02110.1">
    <property type="protein sequence ID" value="ORUFI10G02110.1"/>
    <property type="gene ID" value="ORUFI10G02110"/>
</dbReference>
<dbReference type="GO" id="GO:0005506">
    <property type="term" value="F:iron ion binding"/>
    <property type="evidence" value="ECO:0007669"/>
    <property type="project" value="InterPro"/>
</dbReference>
<reference evidence="3" key="1">
    <citation type="submission" date="2013-06" db="EMBL/GenBank/DDBJ databases">
        <authorList>
            <person name="Zhao Q."/>
        </authorList>
    </citation>
    <scope>NUCLEOTIDE SEQUENCE</scope>
    <source>
        <strain evidence="3">cv. W1943</strain>
    </source>
</reference>
<protein>
    <recommendedName>
        <fullName evidence="1">Aldehyde oxidase/xanthine dehydrogenase second molybdopterin binding domain-containing protein</fullName>
    </recommendedName>
</protein>
<keyword evidence="3" id="KW-1185">Reference proteome</keyword>
<dbReference type="eggNOG" id="KOG0430">
    <property type="taxonomic scope" value="Eukaryota"/>
</dbReference>
<name>A0A0E0QW68_ORYRU</name>
<dbReference type="SUPFAM" id="SSF56003">
    <property type="entry name" value="Molybdenum cofactor-binding domain"/>
    <property type="match status" value="1"/>
</dbReference>